<dbReference type="OMA" id="AESQTWY"/>
<evidence type="ECO:0000259" key="10">
    <source>
        <dbReference type="PROSITE" id="PS50866"/>
    </source>
</evidence>
<dbReference type="GO" id="GO:0016020">
    <property type="term" value="C:membrane"/>
    <property type="evidence" value="ECO:0007669"/>
    <property type="project" value="UniProtKB-SubCell"/>
</dbReference>
<keyword evidence="4" id="KW-0732">Signal</keyword>
<dbReference type="Proteomes" id="UP000054350">
    <property type="component" value="Unassembled WGS sequence"/>
</dbReference>
<reference evidence="12" key="2">
    <citation type="submission" date="2009-11" db="EMBL/GenBank/DDBJ databases">
        <title>The Genome Sequence of Allomyces macrogynus strain ATCC 38327.</title>
        <authorList>
            <consortium name="The Broad Institute Genome Sequencing Platform"/>
            <person name="Russ C."/>
            <person name="Cuomo C."/>
            <person name="Shea T."/>
            <person name="Young S.K."/>
            <person name="Zeng Q."/>
            <person name="Koehrsen M."/>
            <person name="Haas B."/>
            <person name="Borodovsky M."/>
            <person name="Guigo R."/>
            <person name="Alvarado L."/>
            <person name="Berlin A."/>
            <person name="Borenstein D."/>
            <person name="Chen Z."/>
            <person name="Engels R."/>
            <person name="Freedman E."/>
            <person name="Gellesch M."/>
            <person name="Goldberg J."/>
            <person name="Griggs A."/>
            <person name="Gujja S."/>
            <person name="Heiman D."/>
            <person name="Hepburn T."/>
            <person name="Howarth C."/>
            <person name="Jen D."/>
            <person name="Larson L."/>
            <person name="Lewis B."/>
            <person name="Mehta T."/>
            <person name="Park D."/>
            <person name="Pearson M."/>
            <person name="Roberts A."/>
            <person name="Saif S."/>
            <person name="Shenoy N."/>
            <person name="Sisk P."/>
            <person name="Stolte C."/>
            <person name="Sykes S."/>
            <person name="Walk T."/>
            <person name="White J."/>
            <person name="Yandava C."/>
            <person name="Burger G."/>
            <person name="Gray M.W."/>
            <person name="Holland P.W.H."/>
            <person name="King N."/>
            <person name="Lang F.B.F."/>
            <person name="Roger A.J."/>
            <person name="Ruiz-Trillo I."/>
            <person name="Lander E."/>
            <person name="Nusbaum C."/>
        </authorList>
    </citation>
    <scope>NUCLEOTIDE SEQUENCE [LARGE SCALE GENOMIC DNA]</scope>
    <source>
        <strain evidence="12">ATCC 38327</strain>
    </source>
</reference>
<keyword evidence="12" id="KW-1185">Reference proteome</keyword>
<dbReference type="VEuPathDB" id="FungiDB:AMAG_01590"/>
<dbReference type="InterPro" id="IPR036598">
    <property type="entry name" value="GOLD_dom_sf"/>
</dbReference>
<dbReference type="GO" id="GO:0012505">
    <property type="term" value="C:endomembrane system"/>
    <property type="evidence" value="ECO:0007669"/>
    <property type="project" value="UniProtKB-SubCell"/>
</dbReference>
<evidence type="ECO:0000256" key="1">
    <source>
        <dbReference type="ARBA" id="ARBA00004479"/>
    </source>
</evidence>
<evidence type="ECO:0000256" key="3">
    <source>
        <dbReference type="ARBA" id="ARBA00022692"/>
    </source>
</evidence>
<evidence type="ECO:0000313" key="11">
    <source>
        <dbReference type="EMBL" id="KNE55711.1"/>
    </source>
</evidence>
<dbReference type="InterPro" id="IPR009038">
    <property type="entry name" value="GOLD_dom"/>
</dbReference>
<feature type="transmembrane region" description="Helical" evidence="9">
    <location>
        <begin position="176"/>
        <end position="198"/>
    </location>
</feature>
<keyword evidence="6 9" id="KW-0472">Membrane</keyword>
<feature type="domain" description="GOLD" evidence="10">
    <location>
        <begin position="40"/>
        <end position="122"/>
    </location>
</feature>
<name>A0A0L0S018_ALLM3</name>
<dbReference type="InterPro" id="IPR015720">
    <property type="entry name" value="Emp24-like"/>
</dbReference>
<accession>A0A0L0S018</accession>
<reference evidence="11 12" key="1">
    <citation type="submission" date="2009-11" db="EMBL/GenBank/DDBJ databases">
        <title>Annotation of Allomyces macrogynus ATCC 38327.</title>
        <authorList>
            <consortium name="The Broad Institute Genome Sequencing Platform"/>
            <person name="Russ C."/>
            <person name="Cuomo C."/>
            <person name="Burger G."/>
            <person name="Gray M.W."/>
            <person name="Holland P.W.H."/>
            <person name="King N."/>
            <person name="Lang F.B.F."/>
            <person name="Roger A.J."/>
            <person name="Ruiz-Trillo I."/>
            <person name="Young S.K."/>
            <person name="Zeng Q."/>
            <person name="Gargeya S."/>
            <person name="Fitzgerald M."/>
            <person name="Haas B."/>
            <person name="Abouelleil A."/>
            <person name="Alvarado L."/>
            <person name="Arachchi H.M."/>
            <person name="Berlin A."/>
            <person name="Chapman S.B."/>
            <person name="Gearin G."/>
            <person name="Goldberg J."/>
            <person name="Griggs A."/>
            <person name="Gujja S."/>
            <person name="Hansen M."/>
            <person name="Heiman D."/>
            <person name="Howarth C."/>
            <person name="Larimer J."/>
            <person name="Lui A."/>
            <person name="MacDonald P.J.P."/>
            <person name="McCowen C."/>
            <person name="Montmayeur A."/>
            <person name="Murphy C."/>
            <person name="Neiman D."/>
            <person name="Pearson M."/>
            <person name="Priest M."/>
            <person name="Roberts A."/>
            <person name="Saif S."/>
            <person name="Shea T."/>
            <person name="Sisk P."/>
            <person name="Stolte C."/>
            <person name="Sykes S."/>
            <person name="Wortman J."/>
            <person name="Nusbaum C."/>
            <person name="Birren B."/>
        </authorList>
    </citation>
    <scope>NUCLEOTIDE SEQUENCE [LARGE SCALE GENOMIC DNA]</scope>
    <source>
        <strain evidence="11 12">ATCC 38327</strain>
    </source>
</reference>
<gene>
    <name evidence="11" type="ORF">AMAG_01590</name>
</gene>
<evidence type="ECO:0000256" key="6">
    <source>
        <dbReference type="ARBA" id="ARBA00023136"/>
    </source>
</evidence>
<dbReference type="AlphaFoldDB" id="A0A0L0S018"/>
<keyword evidence="5 9" id="KW-1133">Transmembrane helix</keyword>
<dbReference type="EMBL" id="GG745329">
    <property type="protein sequence ID" value="KNE55711.1"/>
    <property type="molecule type" value="Genomic_DNA"/>
</dbReference>
<dbReference type="SUPFAM" id="SSF101576">
    <property type="entry name" value="Supernatant protein factor (SPF), C-terminal domain"/>
    <property type="match status" value="1"/>
</dbReference>
<protein>
    <recommendedName>
        <fullName evidence="10">GOLD domain-containing protein</fullName>
    </recommendedName>
</protein>
<evidence type="ECO:0000256" key="7">
    <source>
        <dbReference type="ARBA" id="ARBA00037847"/>
    </source>
</evidence>
<proteinExistence type="inferred from homology"/>
<comment type="similarity">
    <text evidence="2 8">Belongs to the EMP24/GP25L family.</text>
</comment>
<sequence>MLILARAVLRPRLVAAVTLALALLATVVSAFTVRVAPHASTCFYEDLRVDQKTLITFQVGEGGSLDVDFWVSDPNDAMLQLDHRVSQGTYQLIPSIAGKYTYCFSNQMSSISEKLVQFSVRGADVPPVDPKAIVDPVMEIVNELARDIHSIKEEQQYIVTRERAHRNTAESTNARVMWWSLLQTAMLVAVCLFQIYYLKHFFEVRRVI</sequence>
<evidence type="ECO:0000256" key="2">
    <source>
        <dbReference type="ARBA" id="ARBA00007104"/>
    </source>
</evidence>
<evidence type="ECO:0000256" key="4">
    <source>
        <dbReference type="ARBA" id="ARBA00022729"/>
    </source>
</evidence>
<dbReference type="Pfam" id="PF01105">
    <property type="entry name" value="EMP24_GP25L"/>
    <property type="match status" value="1"/>
</dbReference>
<dbReference type="PROSITE" id="PS50866">
    <property type="entry name" value="GOLD"/>
    <property type="match status" value="1"/>
</dbReference>
<dbReference type="STRING" id="578462.A0A0L0S018"/>
<keyword evidence="3 8" id="KW-0812">Transmembrane</keyword>
<dbReference type="PANTHER" id="PTHR22811">
    <property type="entry name" value="TRANSMEMBRANE EMP24 DOMAIN-CONTAINING PROTEIN"/>
    <property type="match status" value="1"/>
</dbReference>
<evidence type="ECO:0000256" key="8">
    <source>
        <dbReference type="RuleBase" id="RU003827"/>
    </source>
</evidence>
<evidence type="ECO:0000256" key="9">
    <source>
        <dbReference type="SAM" id="Phobius"/>
    </source>
</evidence>
<dbReference type="eggNOG" id="KOG1692">
    <property type="taxonomic scope" value="Eukaryota"/>
</dbReference>
<evidence type="ECO:0000256" key="5">
    <source>
        <dbReference type="ARBA" id="ARBA00022989"/>
    </source>
</evidence>
<comment type="subcellular location">
    <subcellularLocation>
        <location evidence="7">Endomembrane system</location>
        <topology evidence="7">Single-pass membrane protein</topology>
    </subcellularLocation>
    <subcellularLocation>
        <location evidence="1 8">Membrane</location>
        <topology evidence="1 8">Single-pass type I membrane protein</topology>
    </subcellularLocation>
</comment>
<organism evidence="11 12">
    <name type="scientific">Allomyces macrogynus (strain ATCC 38327)</name>
    <name type="common">Allomyces javanicus var. macrogynus</name>
    <dbReference type="NCBI Taxonomy" id="578462"/>
    <lineage>
        <taxon>Eukaryota</taxon>
        <taxon>Fungi</taxon>
        <taxon>Fungi incertae sedis</taxon>
        <taxon>Blastocladiomycota</taxon>
        <taxon>Blastocladiomycetes</taxon>
        <taxon>Blastocladiales</taxon>
        <taxon>Blastocladiaceae</taxon>
        <taxon>Allomyces</taxon>
    </lineage>
</organism>
<evidence type="ECO:0000313" key="12">
    <source>
        <dbReference type="Proteomes" id="UP000054350"/>
    </source>
</evidence>
<dbReference type="OrthoDB" id="1929172at2759"/>
<dbReference type="SMART" id="SM01190">
    <property type="entry name" value="EMP24_GP25L"/>
    <property type="match status" value="1"/>
</dbReference>